<evidence type="ECO:0008006" key="3">
    <source>
        <dbReference type="Google" id="ProtNLM"/>
    </source>
</evidence>
<dbReference type="AlphaFoldDB" id="A0A2H0VG13"/>
<evidence type="ECO:0000313" key="1">
    <source>
        <dbReference type="EMBL" id="PIR98028.1"/>
    </source>
</evidence>
<protein>
    <recommendedName>
        <fullName evidence="3">Kazal-like domain-containing protein</fullName>
    </recommendedName>
</protein>
<name>A0A2H0VG13_9BACT</name>
<reference evidence="2" key="1">
    <citation type="submission" date="2017-09" db="EMBL/GenBank/DDBJ databases">
        <title>Depth-based differentiation of microbial function through sediment-hosted aquifers and enrichment of novel symbionts in the deep terrestrial subsurface.</title>
        <authorList>
            <person name="Probst A.J."/>
            <person name="Ladd B."/>
            <person name="Jarett J.K."/>
            <person name="Geller-Mcgrath D.E."/>
            <person name="Sieber C.M.K."/>
            <person name="Emerson J.B."/>
            <person name="Anantharaman K."/>
            <person name="Thomas B.C."/>
            <person name="Malmstrom R."/>
            <person name="Stieglmeier M."/>
            <person name="Klingl A."/>
            <person name="Woyke T."/>
            <person name="Ryan C.M."/>
            <person name="Banfield J.F."/>
        </authorList>
    </citation>
    <scope>NUCLEOTIDE SEQUENCE [LARGE SCALE GENOMIC DNA]</scope>
</reference>
<sequence>MCTTEYVPVCGEVQVQCVQAPCEPQQRTFGNKCELNKAGAKFLHEGECGKEPNTGGGIANPASVYCAEHEGTLEIRKGVNGEYGVCIFANGSECEEWAYYRGECGPSSKVCTTEYAPVCGEVQVQCIKAPCNPVQQTFSNECKLNKAGAKFVHEGVCIVDRPD</sequence>
<accession>A0A2H0VG13</accession>
<dbReference type="Pfam" id="PF03891">
    <property type="entry name" value="DUF333"/>
    <property type="match status" value="1"/>
</dbReference>
<comment type="caution">
    <text evidence="1">The sequence shown here is derived from an EMBL/GenBank/DDBJ whole genome shotgun (WGS) entry which is preliminary data.</text>
</comment>
<organism evidence="1 2">
    <name type="scientific">Candidatus Colwellbacteria bacterium CG10_big_fil_rev_8_21_14_0_10_42_22</name>
    <dbReference type="NCBI Taxonomy" id="1974540"/>
    <lineage>
        <taxon>Bacteria</taxon>
        <taxon>Candidatus Colwelliibacteriota</taxon>
    </lineage>
</organism>
<evidence type="ECO:0000313" key="2">
    <source>
        <dbReference type="Proteomes" id="UP000231466"/>
    </source>
</evidence>
<dbReference type="Gene3D" id="3.30.60.30">
    <property type="match status" value="2"/>
</dbReference>
<dbReference type="EMBL" id="PFAH01000006">
    <property type="protein sequence ID" value="PIR98028.1"/>
    <property type="molecule type" value="Genomic_DNA"/>
</dbReference>
<dbReference type="InterPro" id="IPR005590">
    <property type="entry name" value="DUF333"/>
</dbReference>
<dbReference type="PANTHER" id="PTHR38008">
    <property type="entry name" value="HEMOLYSIN-RELATED"/>
    <property type="match status" value="1"/>
</dbReference>
<gene>
    <name evidence="1" type="ORF">COT89_01580</name>
</gene>
<dbReference type="Proteomes" id="UP000231466">
    <property type="component" value="Unassembled WGS sequence"/>
</dbReference>
<proteinExistence type="predicted"/>
<dbReference type="PANTHER" id="PTHR38008:SF2">
    <property type="entry name" value="HEMOLYSIN"/>
    <property type="match status" value="1"/>
</dbReference>